<sequence>MPDKDDRVNPQVRYSSREEIATDEEHRPLISSGAESKPCNGVRGQGKLGDPTSEHDLDNDPDSAIPLLPLEAAEKAEVFPPTVIKIQGHVDGSGANGCRPKTSLVEPPCSALWPSDGSVVNGMGVQAVNQKLPGRHSNGTPVVYVTDRVATTYSAVPTVAVAPLYSQAPTCPVKGAHGSRMGVRLQGTHHVFTIVPVGSGELLAEQQQQQEGKAEAKAPLPQAVVSSSAPAPRHPAVVVSSSASFSAPTQRQALCTATAAPVRKISASSMRAVPTIPMSMVATLPTGLDPPLNNYRTVVAPPNMAVNYNPYHTITGMVPSTYPGREYGVGGGVSFLPQREYGVGSSPFYQRGEYGVGGGVPPSLGPVLAQRGPLGVPPSLAPVVAPRGPVTSSLHGAGAVSSPPKGMQRVATMPCSSRPMAYHMASRPLSPQGGWVGPVPLQPPTSEQLTVHSVNQMTVQSAGGLSIDVGSTDGRNVTVRGALTSPDQLPYLPAVFR</sequence>
<dbReference type="AlphaFoldDB" id="A0A3R7NQI5"/>
<reference evidence="2 3" key="1">
    <citation type="submission" date="2018-04" db="EMBL/GenBank/DDBJ databases">
        <authorList>
            <person name="Zhang X."/>
            <person name="Yuan J."/>
            <person name="Li F."/>
            <person name="Xiang J."/>
        </authorList>
    </citation>
    <scope>NUCLEOTIDE SEQUENCE [LARGE SCALE GENOMIC DNA]</scope>
    <source>
        <tissue evidence="2">Muscle</tissue>
    </source>
</reference>
<accession>A0A3R7NQI5</accession>
<evidence type="ECO:0000313" key="2">
    <source>
        <dbReference type="EMBL" id="ROT64096.1"/>
    </source>
</evidence>
<feature type="region of interest" description="Disordered" evidence="1">
    <location>
        <begin position="1"/>
        <end position="60"/>
    </location>
</feature>
<keyword evidence="3" id="KW-1185">Reference proteome</keyword>
<reference evidence="2 3" key="2">
    <citation type="submission" date="2019-01" db="EMBL/GenBank/DDBJ databases">
        <title>The decoding of complex shrimp genome reveals the adaptation for benthos swimmer, frequently molting mechanism and breeding impact on genome.</title>
        <authorList>
            <person name="Sun Y."/>
            <person name="Gao Y."/>
            <person name="Yu Y."/>
        </authorList>
    </citation>
    <scope>NUCLEOTIDE SEQUENCE [LARGE SCALE GENOMIC DNA]</scope>
    <source>
        <tissue evidence="2">Muscle</tissue>
    </source>
</reference>
<dbReference type="Proteomes" id="UP000283509">
    <property type="component" value="Unassembled WGS sequence"/>
</dbReference>
<name>A0A3R7NQI5_PENVA</name>
<dbReference type="OrthoDB" id="6355906at2759"/>
<feature type="compositionally biased region" description="Basic and acidic residues" evidence="1">
    <location>
        <begin position="15"/>
        <end position="28"/>
    </location>
</feature>
<dbReference type="EMBL" id="QCYY01003328">
    <property type="protein sequence ID" value="ROT64096.1"/>
    <property type="molecule type" value="Genomic_DNA"/>
</dbReference>
<evidence type="ECO:0000313" key="3">
    <source>
        <dbReference type="Proteomes" id="UP000283509"/>
    </source>
</evidence>
<comment type="caution">
    <text evidence="2">The sequence shown here is derived from an EMBL/GenBank/DDBJ whole genome shotgun (WGS) entry which is preliminary data.</text>
</comment>
<gene>
    <name evidence="2" type="ORF">C7M84_017987</name>
</gene>
<proteinExistence type="predicted"/>
<organism evidence="2 3">
    <name type="scientific">Penaeus vannamei</name>
    <name type="common">Whiteleg shrimp</name>
    <name type="synonym">Litopenaeus vannamei</name>
    <dbReference type="NCBI Taxonomy" id="6689"/>
    <lineage>
        <taxon>Eukaryota</taxon>
        <taxon>Metazoa</taxon>
        <taxon>Ecdysozoa</taxon>
        <taxon>Arthropoda</taxon>
        <taxon>Crustacea</taxon>
        <taxon>Multicrustacea</taxon>
        <taxon>Malacostraca</taxon>
        <taxon>Eumalacostraca</taxon>
        <taxon>Eucarida</taxon>
        <taxon>Decapoda</taxon>
        <taxon>Dendrobranchiata</taxon>
        <taxon>Penaeoidea</taxon>
        <taxon>Penaeidae</taxon>
        <taxon>Penaeus</taxon>
    </lineage>
</organism>
<evidence type="ECO:0000256" key="1">
    <source>
        <dbReference type="SAM" id="MobiDB-lite"/>
    </source>
</evidence>
<protein>
    <submittedName>
        <fullName evidence="2">Uncharacterized protein</fullName>
    </submittedName>
</protein>